<name>A0A5M4B4U5_9BACT</name>
<keyword evidence="2" id="KW-1185">Reference proteome</keyword>
<dbReference type="OrthoDB" id="1123501at2"/>
<dbReference type="Gene3D" id="2.120.10.30">
    <property type="entry name" value="TolB, C-terminal domain"/>
    <property type="match status" value="1"/>
</dbReference>
<reference evidence="1 2" key="1">
    <citation type="submission" date="2019-10" db="EMBL/GenBank/DDBJ databases">
        <title>Prolixibacter strains distinguished by the presence of nitrate reductase genes were adept at nitrate-dependent anaerobic corrosion of metallic iron and carbon steel.</title>
        <authorList>
            <person name="Iino T."/>
            <person name="Shono N."/>
            <person name="Ito K."/>
            <person name="Nakamura R."/>
            <person name="Sueoka K."/>
            <person name="Harayama S."/>
            <person name="Ohkuma M."/>
        </authorList>
    </citation>
    <scope>NUCLEOTIDE SEQUENCE [LARGE SCALE GENOMIC DNA]</scope>
    <source>
        <strain evidence="1 2">JCM 13498</strain>
    </source>
</reference>
<organism evidence="1 2">
    <name type="scientific">Prolixibacter bellariivorans</name>
    <dbReference type="NCBI Taxonomy" id="314319"/>
    <lineage>
        <taxon>Bacteria</taxon>
        <taxon>Pseudomonadati</taxon>
        <taxon>Bacteroidota</taxon>
        <taxon>Bacteroidia</taxon>
        <taxon>Marinilabiliales</taxon>
        <taxon>Prolixibacteraceae</taxon>
        <taxon>Prolixibacter</taxon>
    </lineage>
</organism>
<dbReference type="EMBL" id="BLAX01000001">
    <property type="protein sequence ID" value="GET35100.1"/>
    <property type="molecule type" value="Genomic_DNA"/>
</dbReference>
<evidence type="ECO:0000313" key="2">
    <source>
        <dbReference type="Proteomes" id="UP000391834"/>
    </source>
</evidence>
<dbReference type="RefSeq" id="WP_025864922.1">
    <property type="nucleotide sequence ID" value="NZ_BLAX01000001.1"/>
</dbReference>
<dbReference type="InterPro" id="IPR011042">
    <property type="entry name" value="6-blade_b-propeller_TolB-like"/>
</dbReference>
<evidence type="ECO:0000313" key="1">
    <source>
        <dbReference type="EMBL" id="GET35100.1"/>
    </source>
</evidence>
<protein>
    <recommendedName>
        <fullName evidence="3">6-bladed beta-propeller</fullName>
    </recommendedName>
</protein>
<gene>
    <name evidence="1" type="ORF">PbJCM13498_39630</name>
</gene>
<evidence type="ECO:0008006" key="3">
    <source>
        <dbReference type="Google" id="ProtNLM"/>
    </source>
</evidence>
<dbReference type="SUPFAM" id="SSF63825">
    <property type="entry name" value="YWTD domain"/>
    <property type="match status" value="1"/>
</dbReference>
<comment type="caution">
    <text evidence="1">The sequence shown here is derived from an EMBL/GenBank/DDBJ whole genome shotgun (WGS) entry which is preliminary data.</text>
</comment>
<dbReference type="PROSITE" id="PS51257">
    <property type="entry name" value="PROKAR_LIPOPROTEIN"/>
    <property type="match status" value="1"/>
</dbReference>
<accession>A0A5M4B4U5</accession>
<proteinExistence type="predicted"/>
<dbReference type="Pfam" id="PF17170">
    <property type="entry name" value="DUF5128"/>
    <property type="match status" value="1"/>
</dbReference>
<sequence length="388" mass="44038">MNRKSNSYLWLLPALLAGSLLFLLSSCQTTPKALPVFNPAKVDSVRMVLSDIATGCRYVPLSNEIPIRMINRVVATDSLYFIGSPQNEILVFNAEGKFQHKIGRLGNGPGEYHFSSAFTVDLEKKIVYLLDQNRLLEYNFEGQFLQETPLQKWGNDFQEIRYRDHLIYLFEPLSFGYAKYDWLILNEKGEAVGQKMNAIPQVQSQMGGNCYAFGDGNHLYYTNAVNDTVFSMEGKEWKARCLFKLSNDKATQNPGAGFNLLDIVSSGPDWFLRYFFDGKFYLAAFNIRSGKFQMVGQTSNLSSRDGGPGLADDLDCGLPFVPKFRFTKDGNEWLCGYRYSYEVRNYVTSKSFQEAAAKYPEKKKQLQAFADSLGENDNPVLMLVKLKE</sequence>
<dbReference type="Proteomes" id="UP000391834">
    <property type="component" value="Unassembled WGS sequence"/>
</dbReference>
<dbReference type="AlphaFoldDB" id="A0A5M4B4U5"/>